<dbReference type="PANTHER" id="PTHR11956:SF5">
    <property type="entry name" value="ARGININE--TRNA LIGASE, CYTOPLASMIC"/>
    <property type="match status" value="1"/>
</dbReference>
<comment type="caution">
    <text evidence="13">The sequence shown here is derived from an EMBL/GenBank/DDBJ whole genome shotgun (WGS) entry which is preliminary data.</text>
</comment>
<sequence>MDFKQQVVTALTGVLGDSLPAEKIAQLIETPKTSDLGDYAFPTFILAKTLRKAPQQIAQDLVDQMDVAGFEKVIANGPYINFFLDKAAFSDQILKTVLTEAAKYGESDLGHGGNVPIDMSSPNIAKPISMGHLRSTVIGNSIAKILTKVGFNPIKINHLGDWGTQFGKLIVAYKKWGSEEEVKEDPITNLLKYYVKFHQEDVEHPELDDEARAWFRKLEAGDEEATQLWSWFRSESLKEFQKIYDMLGVEFDSYNGEAFYNDKMDAVVEAIESKGLLQESRGAEIVDLTAYNLNPALIKKSDGATLYMTRDLAAAMYRHDTYNFVQSLYVVGGEQREHFNQLKAVLKEMGNDWSDEIHHIPFGLITQGGKKLSTRSGRVILLEEVLNDAVKLAGAQIEAKNPDLPNREEVAKQVGIGAVIFHDLKNDRLDNFDFDLEEVVRFEGETGPYVQYTNARAQSILRKANQEVVVDDQLVVADDNAWDVLKMLSNFPAVIARASKEYEPSIVAKYALRLAKAFNKYYANSKILADDDQRNARLSLVKSVSIVLETALDLLGVQAPKEM</sequence>
<dbReference type="InterPro" id="IPR014729">
    <property type="entry name" value="Rossmann-like_a/b/a_fold"/>
</dbReference>
<dbReference type="InterPro" id="IPR036695">
    <property type="entry name" value="Arg-tRNA-synth_N_sf"/>
</dbReference>
<dbReference type="GO" id="GO:0006420">
    <property type="term" value="P:arginyl-tRNA aminoacylation"/>
    <property type="evidence" value="ECO:0007669"/>
    <property type="project" value="UniProtKB-UniRule"/>
</dbReference>
<evidence type="ECO:0000256" key="6">
    <source>
        <dbReference type="ARBA" id="ARBA00022741"/>
    </source>
</evidence>
<dbReference type="AlphaFoldDB" id="A0A223K3P6"/>
<evidence type="ECO:0000256" key="7">
    <source>
        <dbReference type="ARBA" id="ARBA00022840"/>
    </source>
</evidence>
<gene>
    <name evidence="11 13" type="primary">argS</name>
    <name evidence="13" type="ORF">LAS9267_00918</name>
</gene>
<dbReference type="EC" id="6.1.1.19" evidence="11"/>
<evidence type="ECO:0000256" key="10">
    <source>
        <dbReference type="ARBA" id="ARBA00049339"/>
    </source>
</evidence>
<dbReference type="RefSeq" id="WP_016265470.1">
    <property type="nucleotide sequence ID" value="NZ_CABFKU010000011.1"/>
</dbReference>
<dbReference type="Pfam" id="PF00750">
    <property type="entry name" value="tRNA-synt_1d"/>
    <property type="match status" value="1"/>
</dbReference>
<dbReference type="GO" id="GO:0005737">
    <property type="term" value="C:cytoplasm"/>
    <property type="evidence" value="ECO:0007669"/>
    <property type="project" value="UniProtKB-SubCell"/>
</dbReference>
<evidence type="ECO:0000256" key="12">
    <source>
        <dbReference type="RuleBase" id="RU363038"/>
    </source>
</evidence>
<dbReference type="HAMAP" id="MF_00123">
    <property type="entry name" value="Arg_tRNA_synth"/>
    <property type="match status" value="1"/>
</dbReference>
<evidence type="ECO:0000256" key="11">
    <source>
        <dbReference type="HAMAP-Rule" id="MF_00123"/>
    </source>
</evidence>
<dbReference type="NCBIfam" id="TIGR00456">
    <property type="entry name" value="argS"/>
    <property type="match status" value="1"/>
</dbReference>
<dbReference type="SUPFAM" id="SSF52374">
    <property type="entry name" value="Nucleotidylyl transferase"/>
    <property type="match status" value="1"/>
</dbReference>
<dbReference type="SUPFAM" id="SSF47323">
    <property type="entry name" value="Anticodon-binding domain of a subclass of class I aminoacyl-tRNA synthetases"/>
    <property type="match status" value="1"/>
</dbReference>
<comment type="catalytic activity">
    <reaction evidence="10 11">
        <text>tRNA(Arg) + L-arginine + ATP = L-arginyl-tRNA(Arg) + AMP + diphosphate</text>
        <dbReference type="Rhea" id="RHEA:20301"/>
        <dbReference type="Rhea" id="RHEA-COMP:9658"/>
        <dbReference type="Rhea" id="RHEA-COMP:9673"/>
        <dbReference type="ChEBI" id="CHEBI:30616"/>
        <dbReference type="ChEBI" id="CHEBI:32682"/>
        <dbReference type="ChEBI" id="CHEBI:33019"/>
        <dbReference type="ChEBI" id="CHEBI:78442"/>
        <dbReference type="ChEBI" id="CHEBI:78513"/>
        <dbReference type="ChEBI" id="CHEBI:456215"/>
        <dbReference type="EC" id="6.1.1.19"/>
    </reaction>
</comment>
<accession>A0A223K3P6</accession>
<evidence type="ECO:0000256" key="4">
    <source>
        <dbReference type="ARBA" id="ARBA00022490"/>
    </source>
</evidence>
<dbReference type="SUPFAM" id="SSF55190">
    <property type="entry name" value="Arginyl-tRNA synthetase (ArgRS), N-terminal 'additional' domain"/>
    <property type="match status" value="1"/>
</dbReference>
<dbReference type="EMBL" id="OKRC01000003">
    <property type="protein sequence ID" value="SPE20528.1"/>
    <property type="molecule type" value="Genomic_DNA"/>
</dbReference>
<comment type="subcellular location">
    <subcellularLocation>
        <location evidence="1 11">Cytoplasm</location>
    </subcellularLocation>
</comment>
<keyword evidence="9 11" id="KW-0030">Aminoacyl-tRNA synthetase</keyword>
<dbReference type="InterPro" id="IPR008909">
    <property type="entry name" value="DALR_anticod-bd"/>
</dbReference>
<evidence type="ECO:0000256" key="2">
    <source>
        <dbReference type="ARBA" id="ARBA00005594"/>
    </source>
</evidence>
<evidence type="ECO:0000256" key="3">
    <source>
        <dbReference type="ARBA" id="ARBA00011245"/>
    </source>
</evidence>
<dbReference type="GO" id="GO:0005524">
    <property type="term" value="F:ATP binding"/>
    <property type="evidence" value="ECO:0007669"/>
    <property type="project" value="UniProtKB-UniRule"/>
</dbReference>
<dbReference type="Proteomes" id="UP000239650">
    <property type="component" value="Unassembled WGS sequence"/>
</dbReference>
<dbReference type="CDD" id="cd00671">
    <property type="entry name" value="ArgRS_core"/>
    <property type="match status" value="1"/>
</dbReference>
<comment type="similarity">
    <text evidence="2 11 12">Belongs to the class-I aminoacyl-tRNA synthetase family.</text>
</comment>
<dbReference type="InterPro" id="IPR001278">
    <property type="entry name" value="Arg-tRNA-ligase"/>
</dbReference>
<dbReference type="Gene3D" id="3.40.50.620">
    <property type="entry name" value="HUPs"/>
    <property type="match status" value="1"/>
</dbReference>
<dbReference type="GO" id="GO:0004814">
    <property type="term" value="F:arginine-tRNA ligase activity"/>
    <property type="evidence" value="ECO:0007669"/>
    <property type="project" value="UniProtKB-UniRule"/>
</dbReference>
<evidence type="ECO:0000313" key="13">
    <source>
        <dbReference type="EMBL" id="SPE20528.1"/>
    </source>
</evidence>
<keyword evidence="5 11" id="KW-0436">Ligase</keyword>
<proteinExistence type="inferred from homology"/>
<dbReference type="GeneID" id="57132332"/>
<keyword evidence="4 11" id="KW-0963">Cytoplasm</keyword>
<feature type="short sequence motif" description="'HIGH' region" evidence="11">
    <location>
        <begin position="122"/>
        <end position="132"/>
    </location>
</feature>
<organism evidence="13 14">
    <name type="scientific">Latilactobacillus sakei</name>
    <name type="common">Lactobacillus sakei</name>
    <dbReference type="NCBI Taxonomy" id="1599"/>
    <lineage>
        <taxon>Bacteria</taxon>
        <taxon>Bacillati</taxon>
        <taxon>Bacillota</taxon>
        <taxon>Bacilli</taxon>
        <taxon>Lactobacillales</taxon>
        <taxon>Lactobacillaceae</taxon>
        <taxon>Latilactobacillus</taxon>
    </lineage>
</organism>
<evidence type="ECO:0000256" key="9">
    <source>
        <dbReference type="ARBA" id="ARBA00023146"/>
    </source>
</evidence>
<dbReference type="FunFam" id="3.40.50.620:FF:000116">
    <property type="entry name" value="Arginine--tRNA ligase"/>
    <property type="match status" value="1"/>
</dbReference>
<evidence type="ECO:0000313" key="14">
    <source>
        <dbReference type="Proteomes" id="UP000239650"/>
    </source>
</evidence>
<dbReference type="Gene3D" id="3.30.1360.70">
    <property type="entry name" value="Arginyl tRNA synthetase N-terminal domain"/>
    <property type="match status" value="1"/>
</dbReference>
<dbReference type="Pfam" id="PF03485">
    <property type="entry name" value="Arg_tRNA_synt_N"/>
    <property type="match status" value="1"/>
</dbReference>
<dbReference type="CDD" id="cd07956">
    <property type="entry name" value="Anticodon_Ia_Arg"/>
    <property type="match status" value="1"/>
</dbReference>
<keyword evidence="8 11" id="KW-0648">Protein biosynthesis</keyword>
<dbReference type="InterPro" id="IPR009080">
    <property type="entry name" value="tRNAsynth_Ia_anticodon-bd"/>
</dbReference>
<dbReference type="SMART" id="SM00836">
    <property type="entry name" value="DALR_1"/>
    <property type="match status" value="1"/>
</dbReference>
<dbReference type="PRINTS" id="PR01038">
    <property type="entry name" value="TRNASYNTHARG"/>
</dbReference>
<dbReference type="FunFam" id="1.10.730.10:FF:000006">
    <property type="entry name" value="Arginyl-tRNA synthetase 2, mitochondrial"/>
    <property type="match status" value="1"/>
</dbReference>
<protein>
    <recommendedName>
        <fullName evidence="11">Arginine--tRNA ligase</fullName>
        <ecNumber evidence="11">6.1.1.19</ecNumber>
    </recommendedName>
    <alternativeName>
        <fullName evidence="11">Arginyl-tRNA synthetase</fullName>
        <shortName evidence="11">ArgRS</shortName>
    </alternativeName>
</protein>
<evidence type="ECO:0000256" key="5">
    <source>
        <dbReference type="ARBA" id="ARBA00022598"/>
    </source>
</evidence>
<dbReference type="Pfam" id="PF05746">
    <property type="entry name" value="DALR_1"/>
    <property type="match status" value="1"/>
</dbReference>
<keyword evidence="6 11" id="KW-0547">Nucleotide-binding</keyword>
<dbReference type="PANTHER" id="PTHR11956">
    <property type="entry name" value="ARGINYL-TRNA SYNTHETASE"/>
    <property type="match status" value="1"/>
</dbReference>
<evidence type="ECO:0000256" key="8">
    <source>
        <dbReference type="ARBA" id="ARBA00022917"/>
    </source>
</evidence>
<keyword evidence="7 11" id="KW-0067">ATP-binding</keyword>
<dbReference type="InterPro" id="IPR005148">
    <property type="entry name" value="Arg-tRNA-synth_N"/>
</dbReference>
<evidence type="ECO:0000256" key="1">
    <source>
        <dbReference type="ARBA" id="ARBA00004496"/>
    </source>
</evidence>
<reference evidence="13 14" key="1">
    <citation type="submission" date="2018-02" db="EMBL/GenBank/DDBJ databases">
        <authorList>
            <person name="Rodrigo-Torres L."/>
            <person name="Arahal R. D."/>
            <person name="Lucena T."/>
        </authorList>
    </citation>
    <scope>NUCLEOTIDE SEQUENCE [LARGE SCALE GENOMIC DNA]</scope>
    <source>
        <strain evidence="13 14">CECT 9267</strain>
    </source>
</reference>
<comment type="subunit">
    <text evidence="3 11">Monomer.</text>
</comment>
<dbReference type="InterPro" id="IPR035684">
    <property type="entry name" value="ArgRS_core"/>
</dbReference>
<name>A0A223K3P6_LATSK</name>
<dbReference type="Gene3D" id="1.10.730.10">
    <property type="entry name" value="Isoleucyl-tRNA Synthetase, Domain 1"/>
    <property type="match status" value="1"/>
</dbReference>
<dbReference type="SMART" id="SM01016">
    <property type="entry name" value="Arg_tRNA_synt_N"/>
    <property type="match status" value="1"/>
</dbReference>